<gene>
    <name evidence="2" type="ORF">EFR84_03155</name>
</gene>
<organism evidence="2 3">
    <name type="scientific">Rhizobium chutanense</name>
    <dbReference type="NCBI Taxonomy" id="2035448"/>
    <lineage>
        <taxon>Bacteria</taxon>
        <taxon>Pseudomonadati</taxon>
        <taxon>Pseudomonadota</taxon>
        <taxon>Alphaproteobacteria</taxon>
        <taxon>Hyphomicrobiales</taxon>
        <taxon>Rhizobiaceae</taxon>
        <taxon>Rhizobium/Agrobacterium group</taxon>
        <taxon>Rhizobium</taxon>
    </lineage>
</organism>
<evidence type="ECO:0000313" key="2">
    <source>
        <dbReference type="EMBL" id="RUM09353.1"/>
    </source>
</evidence>
<protein>
    <submittedName>
        <fullName evidence="2">Uncharacterized protein</fullName>
    </submittedName>
</protein>
<dbReference type="EMBL" id="RJTJ01000002">
    <property type="protein sequence ID" value="RUM09353.1"/>
    <property type="molecule type" value="Genomic_DNA"/>
</dbReference>
<proteinExistence type="predicted"/>
<evidence type="ECO:0000313" key="3">
    <source>
        <dbReference type="Proteomes" id="UP000278081"/>
    </source>
</evidence>
<dbReference type="AlphaFoldDB" id="A0A432P8G7"/>
<comment type="caution">
    <text evidence="2">The sequence shown here is derived from an EMBL/GenBank/DDBJ whole genome shotgun (WGS) entry which is preliminary data.</text>
</comment>
<dbReference type="OrthoDB" id="8452149at2"/>
<evidence type="ECO:0000256" key="1">
    <source>
        <dbReference type="SAM" id="MobiDB-lite"/>
    </source>
</evidence>
<feature type="compositionally biased region" description="Low complexity" evidence="1">
    <location>
        <begin position="205"/>
        <end position="241"/>
    </location>
</feature>
<feature type="region of interest" description="Disordered" evidence="1">
    <location>
        <begin position="190"/>
        <end position="254"/>
    </location>
</feature>
<name>A0A432P8G7_9HYPH</name>
<dbReference type="RefSeq" id="WP_126907590.1">
    <property type="nucleotide sequence ID" value="NZ_ML133749.1"/>
</dbReference>
<sequence>MKALLRMFRPSRKLAMIIGGVALLAGVSGGAAVFVGKDRLMGVAGGGYGLECSDVNLVTIRKQDHVWVRKYIKTEPTDGMTRVKTALRVAQAVYAAQKPDLVQVVVLDENGPTLRSDIRGRAIGADVVYIPHPDKAVPGLDDKTYTARYYDGKASANGLFFGERIELPLDEIAMISNAFKDPEDCVDPVAVGSTKNGEKGKETKAAGGAHGAAPAAEGEAAPAKEAAPVKDGAGADVVAEAPAEESPAEGAKTH</sequence>
<dbReference type="Proteomes" id="UP000278081">
    <property type="component" value="Unassembled WGS sequence"/>
</dbReference>
<reference evidence="2 3" key="1">
    <citation type="submission" date="2018-11" db="EMBL/GenBank/DDBJ databases">
        <title>Rhizobium chutanense sp. nov., isolated from root nodules of Phaseolus vulgaris in China.</title>
        <authorList>
            <person name="Huo Y."/>
        </authorList>
    </citation>
    <scope>NUCLEOTIDE SEQUENCE [LARGE SCALE GENOMIC DNA]</scope>
    <source>
        <strain evidence="2 3">C16</strain>
    </source>
</reference>
<accession>A0A432P8G7</accession>